<dbReference type="EMBL" id="JBJKFK010004828">
    <property type="protein sequence ID" value="KAL3308706.1"/>
    <property type="molecule type" value="Genomic_DNA"/>
</dbReference>
<evidence type="ECO:0000256" key="3">
    <source>
        <dbReference type="ARBA" id="ARBA00022448"/>
    </source>
</evidence>
<feature type="transmembrane region" description="Helical" evidence="9">
    <location>
        <begin position="16"/>
        <end position="35"/>
    </location>
</feature>
<dbReference type="InterPro" id="IPR050173">
    <property type="entry name" value="ABC_transporter_C-like"/>
</dbReference>
<protein>
    <submittedName>
        <fullName evidence="11">Multidrug resistance-associated protein 4</fullName>
    </submittedName>
</protein>
<reference evidence="11 12" key="1">
    <citation type="submission" date="2024-11" db="EMBL/GenBank/DDBJ databases">
        <title>Adaptive evolution of stress response genes in parasites aligns with host niche diversity.</title>
        <authorList>
            <person name="Hahn C."/>
            <person name="Resl P."/>
        </authorList>
    </citation>
    <scope>NUCLEOTIDE SEQUENCE [LARGE SCALE GENOMIC DNA]</scope>
    <source>
        <strain evidence="11">EGGRZ-B1_66</strain>
        <tissue evidence="11">Body</tissue>
    </source>
</reference>
<evidence type="ECO:0000256" key="8">
    <source>
        <dbReference type="ARBA" id="ARBA00023136"/>
    </source>
</evidence>
<feature type="transmembrane region" description="Helical" evidence="9">
    <location>
        <begin position="238"/>
        <end position="258"/>
    </location>
</feature>
<dbReference type="AlphaFoldDB" id="A0ABD2PSH7"/>
<dbReference type="InterPro" id="IPR036640">
    <property type="entry name" value="ABC1_TM_sf"/>
</dbReference>
<comment type="caution">
    <text evidence="11">The sequence shown here is derived from an EMBL/GenBank/DDBJ whole genome shotgun (WGS) entry which is preliminary data.</text>
</comment>
<keyword evidence="6" id="KW-0067">ATP-binding</keyword>
<evidence type="ECO:0000256" key="1">
    <source>
        <dbReference type="ARBA" id="ARBA00004141"/>
    </source>
</evidence>
<feature type="transmembrane region" description="Helical" evidence="9">
    <location>
        <begin position="122"/>
        <end position="142"/>
    </location>
</feature>
<comment type="subcellular location">
    <subcellularLocation>
        <location evidence="1">Membrane</location>
        <topology evidence="1">Multi-pass membrane protein</topology>
    </subcellularLocation>
</comment>
<evidence type="ECO:0000256" key="5">
    <source>
        <dbReference type="ARBA" id="ARBA00022741"/>
    </source>
</evidence>
<feature type="non-terminal residue" evidence="11">
    <location>
        <position position="282"/>
    </location>
</feature>
<dbReference type="InterPro" id="IPR011527">
    <property type="entry name" value="ABC1_TM_dom"/>
</dbReference>
<keyword evidence="3" id="KW-0813">Transport</keyword>
<keyword evidence="7 9" id="KW-1133">Transmembrane helix</keyword>
<keyword evidence="12" id="KW-1185">Reference proteome</keyword>
<accession>A0ABD2PSH7</accession>
<keyword evidence="4 9" id="KW-0812">Transmembrane</keyword>
<dbReference type="PANTHER" id="PTHR24223">
    <property type="entry name" value="ATP-BINDING CASSETTE SUB-FAMILY C"/>
    <property type="match status" value="1"/>
</dbReference>
<evidence type="ECO:0000313" key="11">
    <source>
        <dbReference type="EMBL" id="KAL3308706.1"/>
    </source>
</evidence>
<proteinExistence type="inferred from homology"/>
<evidence type="ECO:0000256" key="4">
    <source>
        <dbReference type="ARBA" id="ARBA00022692"/>
    </source>
</evidence>
<sequence>WIIKEFNNLKKTGDKTFAIIYAILLICNMFCSVLLRNQQFYYGALAGMRMRIASSGLLFNKVLTLNQKSLAKTTSGQIFNLLSTDVRRFEMSFMYVHYFWIGSIHCIVVLTLMYVIAGYPALVTVAIMFVLNILQALSGRFMSNIKLKMSQDTDQRVKLISNVISGIKAIKVYVWESTFLKAIFETRARETKRMMYVRLCQSFYHSQLMYQRDLGFLFFYIANIYLTSSFDPQTLSSYYIYTIMGLINALFLSLTLFLPPSIQAIADLNVTCERLRNFLNLD</sequence>
<dbReference type="PANTHER" id="PTHR24223:SF456">
    <property type="entry name" value="MULTIDRUG RESISTANCE-ASSOCIATED PROTEIN LETHAL(2)03659"/>
    <property type="match status" value="1"/>
</dbReference>
<evidence type="ECO:0000256" key="7">
    <source>
        <dbReference type="ARBA" id="ARBA00022989"/>
    </source>
</evidence>
<dbReference type="SUPFAM" id="SSF90123">
    <property type="entry name" value="ABC transporter transmembrane region"/>
    <property type="match status" value="1"/>
</dbReference>
<dbReference type="Gene3D" id="1.20.1560.10">
    <property type="entry name" value="ABC transporter type 1, transmembrane domain"/>
    <property type="match status" value="1"/>
</dbReference>
<keyword evidence="8 9" id="KW-0472">Membrane</keyword>
<gene>
    <name evidence="11" type="primary">ABCC4_6</name>
    <name evidence="11" type="ORF">Ciccas_012758</name>
</gene>
<evidence type="ECO:0000259" key="10">
    <source>
        <dbReference type="PROSITE" id="PS50929"/>
    </source>
</evidence>
<feature type="non-terminal residue" evidence="11">
    <location>
        <position position="1"/>
    </location>
</feature>
<evidence type="ECO:0000256" key="9">
    <source>
        <dbReference type="SAM" id="Phobius"/>
    </source>
</evidence>
<name>A0ABD2PSH7_9PLAT</name>
<dbReference type="Proteomes" id="UP001626550">
    <property type="component" value="Unassembled WGS sequence"/>
</dbReference>
<dbReference type="GO" id="GO:0005524">
    <property type="term" value="F:ATP binding"/>
    <property type="evidence" value="ECO:0007669"/>
    <property type="project" value="UniProtKB-KW"/>
</dbReference>
<dbReference type="GO" id="GO:0016020">
    <property type="term" value="C:membrane"/>
    <property type="evidence" value="ECO:0007669"/>
    <property type="project" value="UniProtKB-SubCell"/>
</dbReference>
<dbReference type="PROSITE" id="PS50929">
    <property type="entry name" value="ABC_TM1F"/>
    <property type="match status" value="1"/>
</dbReference>
<evidence type="ECO:0000256" key="2">
    <source>
        <dbReference type="ARBA" id="ARBA00009726"/>
    </source>
</evidence>
<comment type="similarity">
    <text evidence="2">Belongs to the ABC transporter superfamily. ABCC family. Conjugate transporter (TC 3.A.1.208) subfamily.</text>
</comment>
<keyword evidence="5" id="KW-0547">Nucleotide-binding</keyword>
<feature type="transmembrane region" description="Helical" evidence="9">
    <location>
        <begin position="95"/>
        <end position="116"/>
    </location>
</feature>
<evidence type="ECO:0000256" key="6">
    <source>
        <dbReference type="ARBA" id="ARBA00022840"/>
    </source>
</evidence>
<feature type="transmembrane region" description="Helical" evidence="9">
    <location>
        <begin position="208"/>
        <end position="226"/>
    </location>
</feature>
<feature type="domain" description="ABC transmembrane type-1" evidence="10">
    <location>
        <begin position="1"/>
        <end position="253"/>
    </location>
</feature>
<organism evidence="11 12">
    <name type="scientific">Cichlidogyrus casuarinus</name>
    <dbReference type="NCBI Taxonomy" id="1844966"/>
    <lineage>
        <taxon>Eukaryota</taxon>
        <taxon>Metazoa</taxon>
        <taxon>Spiralia</taxon>
        <taxon>Lophotrochozoa</taxon>
        <taxon>Platyhelminthes</taxon>
        <taxon>Monogenea</taxon>
        <taxon>Monopisthocotylea</taxon>
        <taxon>Dactylogyridea</taxon>
        <taxon>Ancyrocephalidae</taxon>
        <taxon>Cichlidogyrus</taxon>
    </lineage>
</organism>
<dbReference type="Pfam" id="PF00664">
    <property type="entry name" value="ABC_membrane"/>
    <property type="match status" value="1"/>
</dbReference>
<evidence type="ECO:0000313" key="12">
    <source>
        <dbReference type="Proteomes" id="UP001626550"/>
    </source>
</evidence>